<dbReference type="SUPFAM" id="SSF81336">
    <property type="entry name" value="F1F0 ATP synthase subunit A"/>
    <property type="match status" value="1"/>
</dbReference>
<evidence type="ECO:0000256" key="4">
    <source>
        <dbReference type="ARBA" id="ARBA00022547"/>
    </source>
</evidence>
<comment type="similarity">
    <text evidence="2 11">Belongs to the ATPase A chain family.</text>
</comment>
<keyword evidence="10 11" id="KW-0066">ATP synthesis</keyword>
<keyword evidence="8 11" id="KW-0406">Ion transport</keyword>
<evidence type="ECO:0000256" key="12">
    <source>
        <dbReference type="SAM" id="MobiDB-lite"/>
    </source>
</evidence>
<keyword evidence="13" id="KW-0378">Hydrolase</keyword>
<sequence>MKGRGAKVCDRSSAGDLPHTRLPPADPYPCRKEEKQMNKLTQALMEELTVEYVKVGSLQIPESVVISWVIMLLLVVGSILLTRNLKVDHISKRQAALEALYSLGKNFFEGLLGKEGSRYVPYLMTVALYIACSNVIGVFGVKPPTKDLDVTAALALMSIVLIEYAGVRARGGAGFLKSLAAPTPIMTPMNILEIAIRPTSLCMRLFGNVLGAFVIMELLKLVVPVFVPAVFSLYFDLFDGLIQTYVFVFLTALFMKESIGGEE</sequence>
<feature type="transmembrane region" description="Helical" evidence="11">
    <location>
        <begin position="119"/>
        <end position="138"/>
    </location>
</feature>
<dbReference type="Gene3D" id="1.20.120.220">
    <property type="entry name" value="ATP synthase, F0 complex, subunit A"/>
    <property type="match status" value="1"/>
</dbReference>
<evidence type="ECO:0000256" key="5">
    <source>
        <dbReference type="ARBA" id="ARBA00022692"/>
    </source>
</evidence>
<dbReference type="HOGENOM" id="CLU_041018_2_2_9"/>
<feature type="transmembrane region" description="Helical" evidence="11">
    <location>
        <begin position="65"/>
        <end position="85"/>
    </location>
</feature>
<dbReference type="GO" id="GO:0016787">
    <property type="term" value="F:hydrolase activity"/>
    <property type="evidence" value="ECO:0007669"/>
    <property type="project" value="UniProtKB-KW"/>
</dbReference>
<dbReference type="Proteomes" id="UP000005945">
    <property type="component" value="Unassembled WGS sequence"/>
</dbReference>
<evidence type="ECO:0000256" key="6">
    <source>
        <dbReference type="ARBA" id="ARBA00022781"/>
    </source>
</evidence>
<keyword evidence="9 11" id="KW-0472">Membrane</keyword>
<dbReference type="GO" id="GO:0042777">
    <property type="term" value="P:proton motive force-driven plasma membrane ATP synthesis"/>
    <property type="evidence" value="ECO:0007669"/>
    <property type="project" value="TreeGrafter"/>
</dbReference>
<dbReference type="Pfam" id="PF00119">
    <property type="entry name" value="ATP-synt_A"/>
    <property type="match status" value="1"/>
</dbReference>
<reference evidence="13 14" key="1">
    <citation type="submission" date="2007-09" db="EMBL/GenBank/DDBJ databases">
        <title>Draft genome sequence of Faecalibacterium prausnitzii M21/2.</title>
        <authorList>
            <person name="Sudarsanam P."/>
            <person name="Ley R."/>
            <person name="Guruge J."/>
            <person name="Turnbaugh P.J."/>
            <person name="Mahowald M."/>
            <person name="Liep D."/>
            <person name="Gordon J."/>
        </authorList>
    </citation>
    <scope>NUCLEOTIDE SEQUENCE [LARGE SCALE GENOMIC DNA]</scope>
    <source>
        <strain evidence="13 14">M21/2</strain>
    </source>
</reference>
<keyword evidence="5 11" id="KW-0812">Transmembrane</keyword>
<reference evidence="13 14" key="2">
    <citation type="submission" date="2007-09" db="EMBL/GenBank/DDBJ databases">
        <authorList>
            <person name="Fulton L."/>
            <person name="Clifton S."/>
            <person name="Fulton B."/>
            <person name="Xu J."/>
            <person name="Minx P."/>
            <person name="Pepin K.H."/>
            <person name="Johnson M."/>
            <person name="Thiruvilangam P."/>
            <person name="Bhonagiri V."/>
            <person name="Nash W.E."/>
            <person name="Mardis E.R."/>
            <person name="Wilson R.K."/>
        </authorList>
    </citation>
    <scope>NUCLEOTIDE SEQUENCE [LARGE SCALE GENOMIC DNA]</scope>
    <source>
        <strain evidence="13 14">M21/2</strain>
    </source>
</reference>
<accession>A8S8A3</accession>
<evidence type="ECO:0000313" key="13">
    <source>
        <dbReference type="EMBL" id="EDP22447.1"/>
    </source>
</evidence>
<organism evidence="13 14">
    <name type="scientific">Faecalibacterium prausnitzii M21/2</name>
    <dbReference type="NCBI Taxonomy" id="411485"/>
    <lineage>
        <taxon>Bacteria</taxon>
        <taxon>Bacillati</taxon>
        <taxon>Bacillota</taxon>
        <taxon>Clostridia</taxon>
        <taxon>Eubacteriales</taxon>
        <taxon>Oscillospiraceae</taxon>
        <taxon>Faecalibacterium</taxon>
    </lineage>
</organism>
<dbReference type="NCBIfam" id="NF004486">
    <property type="entry name" value="PRK05815.3-4"/>
    <property type="match status" value="1"/>
</dbReference>
<dbReference type="InterPro" id="IPR045082">
    <property type="entry name" value="ATP_syn_F0_a_bact/chloroplast"/>
</dbReference>
<comment type="function">
    <text evidence="11">Key component of the proton channel; it plays a direct role in the translocation of protons across the membrane.</text>
</comment>
<keyword evidence="6 11" id="KW-0375">Hydrogen ion transport</keyword>
<dbReference type="GO" id="GO:0005886">
    <property type="term" value="C:plasma membrane"/>
    <property type="evidence" value="ECO:0007669"/>
    <property type="project" value="UniProtKB-SubCell"/>
</dbReference>
<dbReference type="GO" id="GO:0046933">
    <property type="term" value="F:proton-transporting ATP synthase activity, rotational mechanism"/>
    <property type="evidence" value="ECO:0007669"/>
    <property type="project" value="UniProtKB-UniRule"/>
</dbReference>
<dbReference type="CDD" id="cd00310">
    <property type="entry name" value="ATP-synt_Fo_a_6"/>
    <property type="match status" value="1"/>
</dbReference>
<name>A8S8A3_9FIRM</name>
<feature type="transmembrane region" description="Helical" evidence="11">
    <location>
        <begin position="205"/>
        <end position="227"/>
    </location>
</feature>
<evidence type="ECO:0000313" key="14">
    <source>
        <dbReference type="Proteomes" id="UP000005945"/>
    </source>
</evidence>
<evidence type="ECO:0000256" key="3">
    <source>
        <dbReference type="ARBA" id="ARBA00022448"/>
    </source>
</evidence>
<evidence type="ECO:0000256" key="1">
    <source>
        <dbReference type="ARBA" id="ARBA00004141"/>
    </source>
</evidence>
<gene>
    <name evidence="11 13" type="primary">atpB</name>
    <name evidence="13" type="ORF">FAEPRAM212_00691</name>
</gene>
<keyword evidence="3 11" id="KW-0813">Transport</keyword>
<dbReference type="PANTHER" id="PTHR42823:SF3">
    <property type="entry name" value="ATP SYNTHASE SUBUNIT A, CHLOROPLASTIC"/>
    <property type="match status" value="1"/>
</dbReference>
<evidence type="ECO:0000256" key="8">
    <source>
        <dbReference type="ARBA" id="ARBA00023065"/>
    </source>
</evidence>
<evidence type="ECO:0000256" key="7">
    <source>
        <dbReference type="ARBA" id="ARBA00022989"/>
    </source>
</evidence>
<keyword evidence="11" id="KW-1003">Cell membrane</keyword>
<feature type="transmembrane region" description="Helical" evidence="11">
    <location>
        <begin position="233"/>
        <end position="255"/>
    </location>
</feature>
<dbReference type="HAMAP" id="MF_01393">
    <property type="entry name" value="ATP_synth_a_bact"/>
    <property type="match status" value="1"/>
</dbReference>
<dbReference type="InterPro" id="IPR000568">
    <property type="entry name" value="ATP_synth_F0_asu"/>
</dbReference>
<dbReference type="EMBL" id="ABED02000019">
    <property type="protein sequence ID" value="EDP22447.1"/>
    <property type="molecule type" value="Genomic_DNA"/>
</dbReference>
<comment type="caution">
    <text evidence="13">The sequence shown here is derived from an EMBL/GenBank/DDBJ whole genome shotgun (WGS) entry which is preliminary data.</text>
</comment>
<comment type="subcellular location">
    <subcellularLocation>
        <location evidence="11">Cell membrane</location>
        <topology evidence="11">Multi-pass membrane protein</topology>
    </subcellularLocation>
    <subcellularLocation>
        <location evidence="1">Membrane</location>
        <topology evidence="1">Multi-pass membrane protein</topology>
    </subcellularLocation>
</comment>
<dbReference type="PRINTS" id="PR00123">
    <property type="entry name" value="ATPASEA"/>
</dbReference>
<evidence type="ECO:0000256" key="9">
    <source>
        <dbReference type="ARBA" id="ARBA00023136"/>
    </source>
</evidence>
<dbReference type="InterPro" id="IPR035908">
    <property type="entry name" value="F0_ATP_A_sf"/>
</dbReference>
<proteinExistence type="inferred from homology"/>
<evidence type="ECO:0000256" key="2">
    <source>
        <dbReference type="ARBA" id="ARBA00006810"/>
    </source>
</evidence>
<keyword evidence="4 11" id="KW-0138">CF(0)</keyword>
<dbReference type="PANTHER" id="PTHR42823">
    <property type="entry name" value="ATP SYNTHASE SUBUNIT A, CHLOROPLASTIC"/>
    <property type="match status" value="1"/>
</dbReference>
<dbReference type="GO" id="GO:0045259">
    <property type="term" value="C:proton-transporting ATP synthase complex"/>
    <property type="evidence" value="ECO:0007669"/>
    <property type="project" value="UniProtKB-KW"/>
</dbReference>
<protein>
    <recommendedName>
        <fullName evidence="11">ATP synthase subunit a</fullName>
    </recommendedName>
    <alternativeName>
        <fullName evidence="11">ATP synthase F0 sector subunit a</fullName>
    </alternativeName>
    <alternativeName>
        <fullName evidence="11">F-ATPase subunit 6</fullName>
    </alternativeName>
</protein>
<feature type="region of interest" description="Disordered" evidence="12">
    <location>
        <begin position="1"/>
        <end position="29"/>
    </location>
</feature>
<evidence type="ECO:0000256" key="11">
    <source>
        <dbReference type="HAMAP-Rule" id="MF_01393"/>
    </source>
</evidence>
<keyword evidence="7 11" id="KW-1133">Transmembrane helix</keyword>
<evidence type="ECO:0000256" key="10">
    <source>
        <dbReference type="ARBA" id="ARBA00023310"/>
    </source>
</evidence>
<dbReference type="AlphaFoldDB" id="A8S8A3"/>